<accession>A0A4V1E0J3</accession>
<dbReference type="Proteomes" id="UP000298631">
    <property type="component" value="Chromosome"/>
</dbReference>
<comment type="cofactor">
    <cofactor evidence="1">
        <name>a divalent metal cation</name>
        <dbReference type="ChEBI" id="CHEBI:60240"/>
    </cofactor>
</comment>
<proteinExistence type="inferred from homology"/>
<name>A0A4V1E0J3_9RHOB</name>
<dbReference type="Pfam" id="PF03755">
    <property type="entry name" value="YicC-like_N"/>
    <property type="match status" value="1"/>
</dbReference>
<organism evidence="8 9">
    <name type="scientific">Pseudorhodobacter turbinis</name>
    <dbReference type="NCBI Taxonomy" id="2500533"/>
    <lineage>
        <taxon>Bacteria</taxon>
        <taxon>Pseudomonadati</taxon>
        <taxon>Pseudomonadota</taxon>
        <taxon>Alphaproteobacteria</taxon>
        <taxon>Rhodobacterales</taxon>
        <taxon>Paracoccaceae</taxon>
        <taxon>Pseudorhodobacter</taxon>
    </lineage>
</organism>
<evidence type="ECO:0000256" key="3">
    <source>
        <dbReference type="ARBA" id="ARBA00022759"/>
    </source>
</evidence>
<evidence type="ECO:0000259" key="7">
    <source>
        <dbReference type="Pfam" id="PF08340"/>
    </source>
</evidence>
<dbReference type="GO" id="GO:0004521">
    <property type="term" value="F:RNA endonuclease activity"/>
    <property type="evidence" value="ECO:0007669"/>
    <property type="project" value="InterPro"/>
</dbReference>
<gene>
    <name evidence="8" type="ORF">EOK75_02930</name>
</gene>
<evidence type="ECO:0000256" key="5">
    <source>
        <dbReference type="ARBA" id="ARBA00035648"/>
    </source>
</evidence>
<dbReference type="Pfam" id="PF08340">
    <property type="entry name" value="YicC-like_C"/>
    <property type="match status" value="1"/>
</dbReference>
<evidence type="ECO:0000259" key="6">
    <source>
        <dbReference type="Pfam" id="PF03755"/>
    </source>
</evidence>
<keyword evidence="2" id="KW-0540">Nuclease</keyword>
<sequence>MTKSMTGYATRRGQFAAYSWQLDVRSVNAKGLDLRLRVPEWVNGLEGEMRAILSKNLTRGSISVTLKVAREAAGESALRLNTPALRSALSMLSEVEAAAMASGMTLAQASQADVLLMRGVMEQNQTEEDTTPLAAAILQDFQAAVEDLKFMRAQEGAALHIIIQNQLAQIEAHTTTAEAEAENRSQTAAETLRDNVQKLLQATDSIDQVRLAQELALLAVKTDIREELDRLHAHTDAAHALIAADVSVGRKLDFLMQEFMREANTLCSKAQSLALTRVGLDLKTVIDQMREQVQNVE</sequence>
<dbReference type="KEGG" id="pseb:EOK75_02930"/>
<evidence type="ECO:0000256" key="1">
    <source>
        <dbReference type="ARBA" id="ARBA00001968"/>
    </source>
</evidence>
<dbReference type="InterPro" id="IPR013527">
    <property type="entry name" value="YicC-like_N"/>
</dbReference>
<dbReference type="RefSeq" id="WP_137192502.1">
    <property type="nucleotide sequence ID" value="NZ_CP039964.1"/>
</dbReference>
<evidence type="ECO:0000313" key="9">
    <source>
        <dbReference type="Proteomes" id="UP000298631"/>
    </source>
</evidence>
<dbReference type="NCBIfam" id="TIGR00255">
    <property type="entry name" value="YicC/YloC family endoribonuclease"/>
    <property type="match status" value="1"/>
</dbReference>
<keyword evidence="3" id="KW-0255">Endonuclease</keyword>
<dbReference type="EMBL" id="CP039964">
    <property type="protein sequence ID" value="QCO54834.1"/>
    <property type="molecule type" value="Genomic_DNA"/>
</dbReference>
<dbReference type="PANTHER" id="PTHR30636">
    <property type="entry name" value="UPF0701 PROTEIN YICC"/>
    <property type="match status" value="1"/>
</dbReference>
<dbReference type="GO" id="GO:0016787">
    <property type="term" value="F:hydrolase activity"/>
    <property type="evidence" value="ECO:0007669"/>
    <property type="project" value="UniProtKB-KW"/>
</dbReference>
<keyword evidence="9" id="KW-1185">Reference proteome</keyword>
<evidence type="ECO:0000256" key="2">
    <source>
        <dbReference type="ARBA" id="ARBA00022722"/>
    </source>
</evidence>
<protein>
    <submittedName>
        <fullName evidence="8">YicC family protein</fullName>
    </submittedName>
</protein>
<dbReference type="InterPro" id="IPR013551">
    <property type="entry name" value="YicC-like_C"/>
</dbReference>
<dbReference type="OrthoDB" id="9771229at2"/>
<feature type="domain" description="Endoribonuclease YicC-like N-terminal" evidence="6">
    <location>
        <begin position="3"/>
        <end position="159"/>
    </location>
</feature>
<dbReference type="PANTHER" id="PTHR30636:SF3">
    <property type="entry name" value="UPF0701 PROTEIN YICC"/>
    <property type="match status" value="1"/>
</dbReference>
<dbReference type="InterPro" id="IPR005229">
    <property type="entry name" value="YicC/YloC-like"/>
</dbReference>
<reference evidence="8 9" key="1">
    <citation type="submission" date="2019-05" db="EMBL/GenBank/DDBJ databases">
        <title>Pseudorhodobacter turbinis sp. nov., isolated from the gut of the Korean turban shell.</title>
        <authorList>
            <person name="Jeong Y.-S."/>
            <person name="Kang W.-R."/>
            <person name="Bae J.-W."/>
        </authorList>
    </citation>
    <scope>NUCLEOTIDE SEQUENCE [LARGE SCALE GENOMIC DNA]</scope>
    <source>
        <strain evidence="8 9">S12M18</strain>
    </source>
</reference>
<keyword evidence="4" id="KW-0378">Hydrolase</keyword>
<feature type="domain" description="Endoribonuclease YicC-like C-terminal" evidence="7">
    <location>
        <begin position="179"/>
        <end position="297"/>
    </location>
</feature>
<comment type="similarity">
    <text evidence="5">Belongs to the YicC/YloC family.</text>
</comment>
<dbReference type="AlphaFoldDB" id="A0A4V1E0J3"/>
<evidence type="ECO:0000313" key="8">
    <source>
        <dbReference type="EMBL" id="QCO54834.1"/>
    </source>
</evidence>
<evidence type="ECO:0000256" key="4">
    <source>
        <dbReference type="ARBA" id="ARBA00022801"/>
    </source>
</evidence>